<dbReference type="Gene3D" id="3.90.79.10">
    <property type="entry name" value="Nucleoside Triphosphate Pyrophosphohydrolase"/>
    <property type="match status" value="1"/>
</dbReference>
<comment type="cofactor">
    <cofactor evidence="1">
        <name>Mg(2+)</name>
        <dbReference type="ChEBI" id="CHEBI:18420"/>
    </cofactor>
</comment>
<dbReference type="SUPFAM" id="SSF55811">
    <property type="entry name" value="Nudix"/>
    <property type="match status" value="1"/>
</dbReference>
<gene>
    <name evidence="5" type="ORF">K933_04871</name>
</gene>
<sequence length="171" mass="18795">MISEGSRGAVADALDRLRDEWGRFPVKRTAREVDPESWDRDRERFDAGTVGAAGAWVRRDDGRALVVRRDDETGWSEPGGEQASGEPLTRTAVRETREETGVDAALTGVLTARRVVESAPSRPSLHRLVVVFEAAYDRGDPRPRGDGTDAVRWVADRPDDVPYPAVGAYPP</sequence>
<evidence type="ECO:0000256" key="2">
    <source>
        <dbReference type="ARBA" id="ARBA00022801"/>
    </source>
</evidence>
<dbReference type="InterPro" id="IPR015797">
    <property type="entry name" value="NUDIX_hydrolase-like_dom_sf"/>
</dbReference>
<dbReference type="EMBL" id="ASGZ01000013">
    <property type="protein sequence ID" value="ESP89322.1"/>
    <property type="molecule type" value="Genomic_DNA"/>
</dbReference>
<dbReference type="CDD" id="cd02883">
    <property type="entry name" value="NUDIX_Hydrolase"/>
    <property type="match status" value="1"/>
</dbReference>
<evidence type="ECO:0000259" key="4">
    <source>
        <dbReference type="PROSITE" id="PS51462"/>
    </source>
</evidence>
<dbReference type="OrthoDB" id="313151at2157"/>
<dbReference type="RefSeq" id="WP_023393564.1">
    <property type="nucleotide sequence ID" value="NZ_ASGZ01000013.1"/>
</dbReference>
<dbReference type="PANTHER" id="PTHR43046:SF14">
    <property type="entry name" value="MUTT_NUDIX FAMILY PROTEIN"/>
    <property type="match status" value="1"/>
</dbReference>
<protein>
    <submittedName>
        <fullName evidence="5">ADP-ribose pyrophosphatase</fullName>
    </submittedName>
</protein>
<dbReference type="PATRIC" id="fig|1324957.4.peg.989"/>
<dbReference type="InterPro" id="IPR000086">
    <property type="entry name" value="NUDIX_hydrolase_dom"/>
</dbReference>
<dbReference type="STRING" id="1324957.K933_04871"/>
<keyword evidence="6" id="KW-1185">Reference proteome</keyword>
<evidence type="ECO:0000313" key="6">
    <source>
        <dbReference type="Proteomes" id="UP000017840"/>
    </source>
</evidence>
<feature type="domain" description="Nudix hydrolase" evidence="4">
    <location>
        <begin position="48"/>
        <end position="171"/>
    </location>
</feature>
<proteinExistence type="predicted"/>
<dbReference type="PROSITE" id="PS51462">
    <property type="entry name" value="NUDIX"/>
    <property type="match status" value="1"/>
</dbReference>
<accession>V4J1N6</accession>
<comment type="caution">
    <text evidence="5">The sequence shown here is derived from an EMBL/GenBank/DDBJ whole genome shotgun (WGS) entry which is preliminary data.</text>
</comment>
<organism evidence="5 6">
    <name type="scientific">Candidatus Halobonum tyrrellensis G22</name>
    <dbReference type="NCBI Taxonomy" id="1324957"/>
    <lineage>
        <taxon>Archaea</taxon>
        <taxon>Methanobacteriati</taxon>
        <taxon>Methanobacteriota</taxon>
        <taxon>Stenosarchaea group</taxon>
        <taxon>Halobacteria</taxon>
        <taxon>Halobacteriales</taxon>
        <taxon>Haloferacaceae</taxon>
        <taxon>Candidatus Halobonum</taxon>
    </lineage>
</organism>
<dbReference type="GO" id="GO:0016787">
    <property type="term" value="F:hydrolase activity"/>
    <property type="evidence" value="ECO:0007669"/>
    <property type="project" value="UniProtKB-KW"/>
</dbReference>
<reference evidence="5 6" key="1">
    <citation type="journal article" date="2013" name="Genome Announc.">
        <title>Draft Genome Sequence of 'Candidatus Halobonum tyrrellensis' Strain G22, Isolated from the Hypersaline Waters of Lake Tyrrell, Australia.</title>
        <authorList>
            <person name="Ugalde J.A."/>
            <person name="Narasingarao P."/>
            <person name="Kuo S."/>
            <person name="Podell S."/>
            <person name="Allen E.E."/>
        </authorList>
    </citation>
    <scope>NUCLEOTIDE SEQUENCE [LARGE SCALE GENOMIC DNA]</scope>
    <source>
        <strain evidence="5 6">G22</strain>
    </source>
</reference>
<feature type="region of interest" description="Disordered" evidence="3">
    <location>
        <begin position="69"/>
        <end position="92"/>
    </location>
</feature>
<dbReference type="AlphaFoldDB" id="V4J1N6"/>
<evidence type="ECO:0000256" key="3">
    <source>
        <dbReference type="SAM" id="MobiDB-lite"/>
    </source>
</evidence>
<name>V4J1N6_9EURY</name>
<dbReference type="Pfam" id="PF00293">
    <property type="entry name" value="NUDIX"/>
    <property type="match status" value="1"/>
</dbReference>
<dbReference type="PROSITE" id="PS00893">
    <property type="entry name" value="NUDIX_BOX"/>
    <property type="match status" value="1"/>
</dbReference>
<dbReference type="Proteomes" id="UP000017840">
    <property type="component" value="Unassembled WGS sequence"/>
</dbReference>
<dbReference type="PANTHER" id="PTHR43046">
    <property type="entry name" value="GDP-MANNOSE MANNOSYL HYDROLASE"/>
    <property type="match status" value="1"/>
</dbReference>
<keyword evidence="2" id="KW-0378">Hydrolase</keyword>
<dbReference type="InterPro" id="IPR020084">
    <property type="entry name" value="NUDIX_hydrolase_CS"/>
</dbReference>
<dbReference type="eggNOG" id="arCOG01083">
    <property type="taxonomic scope" value="Archaea"/>
</dbReference>
<evidence type="ECO:0000313" key="5">
    <source>
        <dbReference type="EMBL" id="ESP89322.1"/>
    </source>
</evidence>
<evidence type="ECO:0000256" key="1">
    <source>
        <dbReference type="ARBA" id="ARBA00001946"/>
    </source>
</evidence>